<reference evidence="8" key="1">
    <citation type="journal article" date="2023" name="Mol. Phylogenet. Evol.">
        <title>Genome-scale phylogeny and comparative genomics of the fungal order Sordariales.</title>
        <authorList>
            <person name="Hensen N."/>
            <person name="Bonometti L."/>
            <person name="Westerberg I."/>
            <person name="Brannstrom I.O."/>
            <person name="Guillou S."/>
            <person name="Cros-Aarteil S."/>
            <person name="Calhoun S."/>
            <person name="Haridas S."/>
            <person name="Kuo A."/>
            <person name="Mondo S."/>
            <person name="Pangilinan J."/>
            <person name="Riley R."/>
            <person name="LaButti K."/>
            <person name="Andreopoulos B."/>
            <person name="Lipzen A."/>
            <person name="Chen C."/>
            <person name="Yan M."/>
            <person name="Daum C."/>
            <person name="Ng V."/>
            <person name="Clum A."/>
            <person name="Steindorff A."/>
            <person name="Ohm R.A."/>
            <person name="Martin F."/>
            <person name="Silar P."/>
            <person name="Natvig D.O."/>
            <person name="Lalanne C."/>
            <person name="Gautier V."/>
            <person name="Ament-Velasquez S.L."/>
            <person name="Kruys A."/>
            <person name="Hutchinson M.I."/>
            <person name="Powell A.J."/>
            <person name="Barry K."/>
            <person name="Miller A.N."/>
            <person name="Grigoriev I.V."/>
            <person name="Debuchy R."/>
            <person name="Gladieux P."/>
            <person name="Hiltunen Thoren M."/>
            <person name="Johannesson H."/>
        </authorList>
    </citation>
    <scope>NUCLEOTIDE SEQUENCE</scope>
    <source>
        <strain evidence="8">PSN293</strain>
    </source>
</reference>
<dbReference type="GO" id="GO:0008270">
    <property type="term" value="F:zinc ion binding"/>
    <property type="evidence" value="ECO:0007669"/>
    <property type="project" value="InterPro"/>
</dbReference>
<dbReference type="InterPro" id="IPR050815">
    <property type="entry name" value="TF_fung"/>
</dbReference>
<keyword evidence="2" id="KW-0479">Metal-binding</keyword>
<keyword evidence="3" id="KW-0805">Transcription regulation</keyword>
<organism evidence="8 9">
    <name type="scientific">Rhypophila decipiens</name>
    <dbReference type="NCBI Taxonomy" id="261697"/>
    <lineage>
        <taxon>Eukaryota</taxon>
        <taxon>Fungi</taxon>
        <taxon>Dikarya</taxon>
        <taxon>Ascomycota</taxon>
        <taxon>Pezizomycotina</taxon>
        <taxon>Sordariomycetes</taxon>
        <taxon>Sordariomycetidae</taxon>
        <taxon>Sordariales</taxon>
        <taxon>Naviculisporaceae</taxon>
        <taxon>Rhypophila</taxon>
    </lineage>
</organism>
<gene>
    <name evidence="8" type="ORF">QBC37DRAFT_413828</name>
</gene>
<name>A0AAN6YFN9_9PEZI</name>
<dbReference type="EMBL" id="MU858057">
    <property type="protein sequence ID" value="KAK4217755.1"/>
    <property type="molecule type" value="Genomic_DNA"/>
</dbReference>
<protein>
    <submittedName>
        <fullName evidence="8">Pyrimidine pathway regulatory protein 1</fullName>
    </submittedName>
</protein>
<reference evidence="8" key="2">
    <citation type="submission" date="2023-05" db="EMBL/GenBank/DDBJ databases">
        <authorList>
            <consortium name="Lawrence Berkeley National Laboratory"/>
            <person name="Steindorff A."/>
            <person name="Hensen N."/>
            <person name="Bonometti L."/>
            <person name="Westerberg I."/>
            <person name="Brannstrom I.O."/>
            <person name="Guillou S."/>
            <person name="Cros-Aarteil S."/>
            <person name="Calhoun S."/>
            <person name="Haridas S."/>
            <person name="Kuo A."/>
            <person name="Mondo S."/>
            <person name="Pangilinan J."/>
            <person name="Riley R."/>
            <person name="Labutti K."/>
            <person name="Andreopoulos B."/>
            <person name="Lipzen A."/>
            <person name="Chen C."/>
            <person name="Yanf M."/>
            <person name="Daum C."/>
            <person name="Ng V."/>
            <person name="Clum A."/>
            <person name="Ohm R."/>
            <person name="Martin F."/>
            <person name="Silar P."/>
            <person name="Natvig D."/>
            <person name="Lalanne C."/>
            <person name="Gautier V."/>
            <person name="Ament-Velasquez S.L."/>
            <person name="Kruys A."/>
            <person name="Hutchinson M.I."/>
            <person name="Powell A.J."/>
            <person name="Barry K."/>
            <person name="Miller A.N."/>
            <person name="Grigoriev I.V."/>
            <person name="Debuchy R."/>
            <person name="Gladieux P."/>
            <person name="Thoren M.H."/>
            <person name="Johannesson H."/>
        </authorList>
    </citation>
    <scope>NUCLEOTIDE SEQUENCE</scope>
    <source>
        <strain evidence="8">PSN293</strain>
    </source>
</reference>
<dbReference type="PANTHER" id="PTHR47338:SF3">
    <property type="entry name" value="C6 FINGER DOMAIN TRANSCRIPTION FACTOR DBAA-RELATED"/>
    <property type="match status" value="1"/>
</dbReference>
<dbReference type="PANTHER" id="PTHR47338">
    <property type="entry name" value="ZN(II)2CYS6 TRANSCRIPTION FACTOR (EUROFUNG)-RELATED"/>
    <property type="match status" value="1"/>
</dbReference>
<dbReference type="SUPFAM" id="SSF57701">
    <property type="entry name" value="Zn2/Cys6 DNA-binding domain"/>
    <property type="match status" value="1"/>
</dbReference>
<dbReference type="Proteomes" id="UP001301769">
    <property type="component" value="Unassembled WGS sequence"/>
</dbReference>
<keyword evidence="5" id="KW-0804">Transcription</keyword>
<evidence type="ECO:0000256" key="6">
    <source>
        <dbReference type="ARBA" id="ARBA00023242"/>
    </source>
</evidence>
<evidence type="ECO:0000259" key="7">
    <source>
        <dbReference type="PROSITE" id="PS50048"/>
    </source>
</evidence>
<dbReference type="AlphaFoldDB" id="A0AAN6YFN9"/>
<comment type="caution">
    <text evidence="8">The sequence shown here is derived from an EMBL/GenBank/DDBJ whole genome shotgun (WGS) entry which is preliminary data.</text>
</comment>
<evidence type="ECO:0000256" key="5">
    <source>
        <dbReference type="ARBA" id="ARBA00023163"/>
    </source>
</evidence>
<evidence type="ECO:0000256" key="2">
    <source>
        <dbReference type="ARBA" id="ARBA00022723"/>
    </source>
</evidence>
<dbReference type="CDD" id="cd12148">
    <property type="entry name" value="fungal_TF_MHR"/>
    <property type="match status" value="1"/>
</dbReference>
<evidence type="ECO:0000256" key="4">
    <source>
        <dbReference type="ARBA" id="ARBA00023125"/>
    </source>
</evidence>
<evidence type="ECO:0000256" key="1">
    <source>
        <dbReference type="ARBA" id="ARBA00004123"/>
    </source>
</evidence>
<dbReference type="InterPro" id="IPR001138">
    <property type="entry name" value="Zn2Cys6_DnaBD"/>
</dbReference>
<evidence type="ECO:0000313" key="8">
    <source>
        <dbReference type="EMBL" id="KAK4217755.1"/>
    </source>
</evidence>
<keyword evidence="9" id="KW-1185">Reference proteome</keyword>
<dbReference type="GO" id="GO:0003677">
    <property type="term" value="F:DNA binding"/>
    <property type="evidence" value="ECO:0007669"/>
    <property type="project" value="UniProtKB-KW"/>
</dbReference>
<dbReference type="GO" id="GO:0006351">
    <property type="term" value="P:DNA-templated transcription"/>
    <property type="evidence" value="ECO:0007669"/>
    <property type="project" value="InterPro"/>
</dbReference>
<dbReference type="Gene3D" id="4.10.240.10">
    <property type="entry name" value="Zn(2)-C6 fungal-type DNA-binding domain"/>
    <property type="match status" value="1"/>
</dbReference>
<evidence type="ECO:0000313" key="9">
    <source>
        <dbReference type="Proteomes" id="UP001301769"/>
    </source>
</evidence>
<comment type="subcellular location">
    <subcellularLocation>
        <location evidence="1">Nucleus</location>
    </subcellularLocation>
</comment>
<dbReference type="Pfam" id="PF00172">
    <property type="entry name" value="Zn_clus"/>
    <property type="match status" value="1"/>
</dbReference>
<dbReference type="SMART" id="SM00906">
    <property type="entry name" value="Fungal_trans"/>
    <property type="match status" value="1"/>
</dbReference>
<accession>A0AAN6YFN9</accession>
<keyword evidence="6" id="KW-0539">Nucleus</keyword>
<dbReference type="GO" id="GO:0000981">
    <property type="term" value="F:DNA-binding transcription factor activity, RNA polymerase II-specific"/>
    <property type="evidence" value="ECO:0007669"/>
    <property type="project" value="InterPro"/>
</dbReference>
<dbReference type="GO" id="GO:0005634">
    <property type="term" value="C:nucleus"/>
    <property type="evidence" value="ECO:0007669"/>
    <property type="project" value="UniProtKB-SubCell"/>
</dbReference>
<dbReference type="InterPro" id="IPR036864">
    <property type="entry name" value="Zn2-C6_fun-type_DNA-bd_sf"/>
</dbReference>
<dbReference type="SMART" id="SM00066">
    <property type="entry name" value="GAL4"/>
    <property type="match status" value="1"/>
</dbReference>
<dbReference type="InterPro" id="IPR007219">
    <property type="entry name" value="XnlR_reg_dom"/>
</dbReference>
<keyword evidence="4" id="KW-0238">DNA-binding</keyword>
<dbReference type="CDD" id="cd00067">
    <property type="entry name" value="GAL4"/>
    <property type="match status" value="1"/>
</dbReference>
<dbReference type="PROSITE" id="PS50048">
    <property type="entry name" value="ZN2_CY6_FUNGAL_2"/>
    <property type="match status" value="1"/>
</dbReference>
<dbReference type="Pfam" id="PF04082">
    <property type="entry name" value="Fungal_trans"/>
    <property type="match status" value="1"/>
</dbReference>
<sequence length="626" mass="69703">MVGTSMSPQSRQQPGCACEQCRKRKLRCDRQRPQCGTCAEAGIACEVNTNRQARGPKKGDLKALRSRIVALERRLSVDFGENLMINGGLDASNPDSCHLGIDSALEQNVAQVPSLYDAAPGAWENRTHVQLPITPPQPAETLPFFRFPPSPPSSSNRVLIDDLMRTDLDMLYFDRVHPNIPIFNQSRYFAHSRLIVETGHPNHQVCLQYAMWTLAMALSSQFDNYRDLLYRETKQMLEALEAGEEEDMGMVPIEHVQSWLLVTFYEFTRANFRRGWTSAGRAFRLVQLANLHVVDSPDSMSQGDDLVLLEERRRTFWVAYCLDRFINIRRDNLPLTLTEEAICTRLPSPDMAFQSGHPIPGCFLSEVIGSTDHSFLSTLAESVVITTLCSRANSHCHASRAERRYGCPPADFWLRHEWLDGMLARRLGFMMADYSVASPPLTSDPMLLFTFMMAEATLINLSNVAAETSLDGALHGQIEPGNAVGETRRRTLDAAVEITRLVRAHEQIGYFKAHIFLPSALLLGVSCLGIAQHHNLKTTSEVRPVFPVTGAGARSGVDAGRETEMVTGLEGGIGHGRGEDRVAAGEAAAAREHQDQYEPALRSCLNTLRKMQSFNNLARSHLSLLE</sequence>
<feature type="domain" description="Zn(2)-C6 fungal-type" evidence="7">
    <location>
        <begin position="17"/>
        <end position="47"/>
    </location>
</feature>
<proteinExistence type="predicted"/>
<evidence type="ECO:0000256" key="3">
    <source>
        <dbReference type="ARBA" id="ARBA00023015"/>
    </source>
</evidence>
<dbReference type="PROSITE" id="PS00463">
    <property type="entry name" value="ZN2_CY6_FUNGAL_1"/>
    <property type="match status" value="1"/>
</dbReference>